<evidence type="ECO:0000313" key="3">
    <source>
        <dbReference type="Proteomes" id="UP000283634"/>
    </source>
</evidence>
<organism evidence="2 3">
    <name type="scientific">Trypanosoma rangeli</name>
    <dbReference type="NCBI Taxonomy" id="5698"/>
    <lineage>
        <taxon>Eukaryota</taxon>
        <taxon>Discoba</taxon>
        <taxon>Euglenozoa</taxon>
        <taxon>Kinetoplastea</taxon>
        <taxon>Metakinetoplastina</taxon>
        <taxon>Trypanosomatida</taxon>
        <taxon>Trypanosomatidae</taxon>
        <taxon>Trypanosoma</taxon>
        <taxon>Herpetosoma</taxon>
    </lineage>
</organism>
<sequence length="543" mass="59532">MHSGSSQGSLVGGGREAASGRSRKASGEGLCSLGSGNGSGGRAKPEKLSASSVPSGSRQSEGTPRVRRPGSNASNGAAKNFSRGSPSGDLHQNQNRELQRQGGGGVRHSRGGLKQISKEEMDSLLFRKPRLEDVRPDMYRLDLSQKKDLQFLYEAQHRVDPELFPFKKNLSRARWKHMHQSHIFDTDPPPTQRASVAPAKKNDDGLGTLARFILNSEAREPSPVRGRRHRSDSAGKTKLRLFDNNSNEGNSRSASPALRTCVRQVRSRPADKLGGDLRVRNSLDEAGLTPRGIRSKEAVQKFESTQPQLTLPPRKPRQLRARATRSFSASDNDIFGVRKRREHMMGKTRSFSSARSSEPYGSESPEGTASRRALSLRSASLRGEKRSNSSKDRRTTSPFGEEKPRNGGTPTRRHERHRGGSFSTRPESVASSSTLLTSSYVPSSRGTNSERHHHKKDASRRRRAATSASQVSSAASVFTENEENLSSPRLLPAARTGRARVPGRSITKSNVVFGGGQVPDTARSTHRRLQHESPQMHGILSWN</sequence>
<protein>
    <submittedName>
        <fullName evidence="2">Uncharacterized protein</fullName>
    </submittedName>
</protein>
<dbReference type="RefSeq" id="XP_029236636.1">
    <property type="nucleotide sequence ID" value="XM_029383519.1"/>
</dbReference>
<dbReference type="EMBL" id="MKGL01000252">
    <property type="protein sequence ID" value="RNF01966.1"/>
    <property type="molecule type" value="Genomic_DNA"/>
</dbReference>
<feature type="compositionally biased region" description="Basic residues" evidence="1">
    <location>
        <begin position="314"/>
        <end position="323"/>
    </location>
</feature>
<feature type="compositionally biased region" description="Low complexity" evidence="1">
    <location>
        <begin position="428"/>
        <end position="444"/>
    </location>
</feature>
<dbReference type="AlphaFoldDB" id="A0A3R7MG81"/>
<feature type="region of interest" description="Disordered" evidence="1">
    <location>
        <begin position="301"/>
        <end position="500"/>
    </location>
</feature>
<evidence type="ECO:0000313" key="2">
    <source>
        <dbReference type="EMBL" id="RNF01966.1"/>
    </source>
</evidence>
<dbReference type="GeneID" id="40330619"/>
<dbReference type="VEuPathDB" id="TriTrypDB:TRSC58_05961"/>
<feature type="compositionally biased region" description="Polar residues" evidence="1">
    <location>
        <begin position="243"/>
        <end position="254"/>
    </location>
</feature>
<feature type="region of interest" description="Disordered" evidence="1">
    <location>
        <begin position="1"/>
        <end position="121"/>
    </location>
</feature>
<dbReference type="OMA" id="ERTNHIA"/>
<dbReference type="OrthoDB" id="246014at2759"/>
<feature type="compositionally biased region" description="Low complexity" evidence="1">
    <location>
        <begin position="356"/>
        <end position="381"/>
    </location>
</feature>
<feature type="region of interest" description="Disordered" evidence="1">
    <location>
        <begin position="182"/>
        <end position="202"/>
    </location>
</feature>
<feature type="compositionally biased region" description="Polar residues" evidence="1">
    <location>
        <begin position="71"/>
        <end position="96"/>
    </location>
</feature>
<feature type="compositionally biased region" description="Basic and acidic residues" evidence="1">
    <location>
        <begin position="382"/>
        <end position="405"/>
    </location>
</feature>
<dbReference type="Proteomes" id="UP000283634">
    <property type="component" value="Unassembled WGS sequence"/>
</dbReference>
<proteinExistence type="predicted"/>
<feature type="compositionally biased region" description="Low complexity" evidence="1">
    <location>
        <begin position="465"/>
        <end position="476"/>
    </location>
</feature>
<evidence type="ECO:0000256" key="1">
    <source>
        <dbReference type="SAM" id="MobiDB-lite"/>
    </source>
</evidence>
<feature type="region of interest" description="Disordered" evidence="1">
    <location>
        <begin position="514"/>
        <end position="543"/>
    </location>
</feature>
<reference evidence="2 3" key="1">
    <citation type="journal article" date="2018" name="BMC Genomics">
        <title>Genomic comparison of Trypanosoma conorhini and Trypanosoma rangeli to Trypanosoma cruzi strains of high and low virulence.</title>
        <authorList>
            <person name="Bradwell K.R."/>
            <person name="Koparde V.N."/>
            <person name="Matveyev A.V."/>
            <person name="Serrano M.G."/>
            <person name="Alves J.M."/>
            <person name="Parikh H."/>
            <person name="Huang B."/>
            <person name="Lee V."/>
            <person name="Espinosa-Alvarez O."/>
            <person name="Ortiz P.A."/>
            <person name="Costa-Martins A.G."/>
            <person name="Teixeira M.M."/>
            <person name="Buck G.A."/>
        </authorList>
    </citation>
    <scope>NUCLEOTIDE SEQUENCE [LARGE SCALE GENOMIC DNA]</scope>
    <source>
        <strain evidence="2 3">AM80</strain>
    </source>
</reference>
<comment type="caution">
    <text evidence="2">The sequence shown here is derived from an EMBL/GenBank/DDBJ whole genome shotgun (WGS) entry which is preliminary data.</text>
</comment>
<gene>
    <name evidence="2" type="ORF">TraAM80_06686</name>
</gene>
<feature type="region of interest" description="Disordered" evidence="1">
    <location>
        <begin position="216"/>
        <end position="258"/>
    </location>
</feature>
<keyword evidence="3" id="KW-1185">Reference proteome</keyword>
<name>A0A3R7MG81_TRYRA</name>
<feature type="compositionally biased region" description="Basic residues" evidence="1">
    <location>
        <begin position="451"/>
        <end position="464"/>
    </location>
</feature>
<accession>A0A3R7MG81</accession>
<feature type="compositionally biased region" description="Polar residues" evidence="1">
    <location>
        <begin position="49"/>
        <end position="62"/>
    </location>
</feature>